<dbReference type="PANTHER" id="PTHR43364">
    <property type="entry name" value="NADH-SPECIFIC METHYLGLYOXAL REDUCTASE-RELATED"/>
    <property type="match status" value="1"/>
</dbReference>
<dbReference type="SUPFAM" id="SSF51430">
    <property type="entry name" value="NAD(P)-linked oxidoreductase"/>
    <property type="match status" value="1"/>
</dbReference>
<sequence>MKYNLLGNTGLKVSELCLGTMTFGGKGWAKAIGELPQPAVDALVKRSVEAGINFLDTANVYSEGVSEEMTGQAIRNLGLQRDDLVVATKVRGKMGEGPNEVGLTRKHIVQQAEASLRRLGTDYIDLYQIHSYDPLTPLDETLRALDDLVRSGKVRYIGASNLAAWQLMKALAYSQYTHKEKFVSLQAYYTIAGRDLERELVPLLQDQKLGLLVWSPLAGGLLSGKYSREDEQNQDSGRRGRFDFPPVDKDRAFTIVDALRPMAEAKGATVAQLALAWLLHQPVVSSVIIGANKPEQLEDNLKAVDVQFSPEELQQLDEVSKLAPEYPGWMLDFTGGDRQPE</sequence>
<dbReference type="GO" id="GO:0005829">
    <property type="term" value="C:cytosol"/>
    <property type="evidence" value="ECO:0007669"/>
    <property type="project" value="TreeGrafter"/>
</dbReference>
<dbReference type="RefSeq" id="WP_244676059.1">
    <property type="nucleotide sequence ID" value="NZ_CP095046.1"/>
</dbReference>
<dbReference type="Proteomes" id="UP000831796">
    <property type="component" value="Chromosome"/>
</dbReference>
<dbReference type="AlphaFoldDB" id="A0A8T9Q8G5"/>
<dbReference type="InterPro" id="IPR050523">
    <property type="entry name" value="AKR_Detox_Biosynth"/>
</dbReference>
<accession>A0A8T9Q8G5</accession>
<evidence type="ECO:0000259" key="2">
    <source>
        <dbReference type="Pfam" id="PF00248"/>
    </source>
</evidence>
<keyword evidence="1" id="KW-0560">Oxidoreductase</keyword>
<evidence type="ECO:0000256" key="1">
    <source>
        <dbReference type="ARBA" id="ARBA00023002"/>
    </source>
</evidence>
<name>A0A8T9Q8G5_9BACT</name>
<organism evidence="3 4">
    <name type="scientific">Hymenobacter cellulosilyticus</name>
    <dbReference type="NCBI Taxonomy" id="2932248"/>
    <lineage>
        <taxon>Bacteria</taxon>
        <taxon>Pseudomonadati</taxon>
        <taxon>Bacteroidota</taxon>
        <taxon>Cytophagia</taxon>
        <taxon>Cytophagales</taxon>
        <taxon>Hymenobacteraceae</taxon>
        <taxon>Hymenobacter</taxon>
    </lineage>
</organism>
<dbReference type="GO" id="GO:0016491">
    <property type="term" value="F:oxidoreductase activity"/>
    <property type="evidence" value="ECO:0007669"/>
    <property type="project" value="UniProtKB-KW"/>
</dbReference>
<dbReference type="Gene3D" id="3.20.20.100">
    <property type="entry name" value="NADP-dependent oxidoreductase domain"/>
    <property type="match status" value="1"/>
</dbReference>
<dbReference type="PANTHER" id="PTHR43364:SF18">
    <property type="entry name" value="OXIDOREDUCTASE"/>
    <property type="match status" value="1"/>
</dbReference>
<dbReference type="InterPro" id="IPR023210">
    <property type="entry name" value="NADP_OxRdtase_dom"/>
</dbReference>
<keyword evidence="4" id="KW-1185">Reference proteome</keyword>
<proteinExistence type="predicted"/>
<dbReference type="KEGG" id="hcu:MUN79_01515"/>
<dbReference type="FunFam" id="3.20.20.100:FF:000004">
    <property type="entry name" value="Oxidoreductase, aldo/keto reductase"/>
    <property type="match status" value="1"/>
</dbReference>
<reference evidence="3" key="1">
    <citation type="submission" date="2022-04" db="EMBL/GenBank/DDBJ databases">
        <title>Hymenobacter sp. isolated from the air.</title>
        <authorList>
            <person name="Won M."/>
            <person name="Lee C.-M."/>
            <person name="Woen H.-Y."/>
            <person name="Kwon S.-W."/>
        </authorList>
    </citation>
    <scope>NUCLEOTIDE SEQUENCE</scope>
    <source>
        <strain evidence="3">5116S-3</strain>
    </source>
</reference>
<evidence type="ECO:0000313" key="4">
    <source>
        <dbReference type="Proteomes" id="UP000831796"/>
    </source>
</evidence>
<evidence type="ECO:0000313" key="3">
    <source>
        <dbReference type="EMBL" id="UOQ72701.1"/>
    </source>
</evidence>
<protein>
    <submittedName>
        <fullName evidence="3">Aldo/keto reductase</fullName>
    </submittedName>
</protein>
<dbReference type="CDD" id="cd19091">
    <property type="entry name" value="AKR_PsAKR"/>
    <property type="match status" value="1"/>
</dbReference>
<dbReference type="EMBL" id="CP095046">
    <property type="protein sequence ID" value="UOQ72701.1"/>
    <property type="molecule type" value="Genomic_DNA"/>
</dbReference>
<feature type="domain" description="NADP-dependent oxidoreductase" evidence="2">
    <location>
        <begin position="15"/>
        <end position="320"/>
    </location>
</feature>
<gene>
    <name evidence="3" type="ORF">MUN79_01515</name>
</gene>
<dbReference type="Pfam" id="PF00248">
    <property type="entry name" value="Aldo_ket_red"/>
    <property type="match status" value="1"/>
</dbReference>
<dbReference type="InterPro" id="IPR036812">
    <property type="entry name" value="NAD(P)_OxRdtase_dom_sf"/>
</dbReference>